<name>A0ACD0NV67_9BASI</name>
<reference evidence="1 2" key="1">
    <citation type="journal article" date="2018" name="Mol. Biol. Evol.">
        <title>Broad Genomic Sampling Reveals a Smut Pathogenic Ancestry of the Fungal Clade Ustilaginomycotina.</title>
        <authorList>
            <person name="Kijpornyongpan T."/>
            <person name="Mondo S.J."/>
            <person name="Barry K."/>
            <person name="Sandor L."/>
            <person name="Lee J."/>
            <person name="Lipzen A."/>
            <person name="Pangilinan J."/>
            <person name="LaButti K."/>
            <person name="Hainaut M."/>
            <person name="Henrissat B."/>
            <person name="Grigoriev I.V."/>
            <person name="Spatafora J.W."/>
            <person name="Aime M.C."/>
        </authorList>
    </citation>
    <scope>NUCLEOTIDE SEQUENCE [LARGE SCALE GENOMIC DNA]</scope>
    <source>
        <strain evidence="1 2">SA 807</strain>
    </source>
</reference>
<proteinExistence type="predicted"/>
<organism evidence="1 2">
    <name type="scientific">Violaceomyces palustris</name>
    <dbReference type="NCBI Taxonomy" id="1673888"/>
    <lineage>
        <taxon>Eukaryota</taxon>
        <taxon>Fungi</taxon>
        <taxon>Dikarya</taxon>
        <taxon>Basidiomycota</taxon>
        <taxon>Ustilaginomycotina</taxon>
        <taxon>Ustilaginomycetes</taxon>
        <taxon>Violaceomycetales</taxon>
        <taxon>Violaceomycetaceae</taxon>
        <taxon>Violaceomyces</taxon>
    </lineage>
</organism>
<protein>
    <submittedName>
        <fullName evidence="1">Uncharacterized protein</fullName>
    </submittedName>
</protein>
<gene>
    <name evidence="1" type="ORF">IE53DRAFT_317190</name>
</gene>
<accession>A0ACD0NV67</accession>
<keyword evidence="2" id="KW-1185">Reference proteome</keyword>
<sequence>MSTSSKPLTTTTSKATSSTASTKKTTTTTPSKATSSSTSTKVATTSSSSSSTSTSTVRGSSVSSSSQATSTTSSAASPVATSGNSTSFGVTPPLGKAGVAGGQSLPWTASSLGWYYDWSPNPDNPYRGNIQAVPALWGLGRVNHDNDVARFQAFQQLKPGSSAYVIGYNEPDWEGEGSSGVISPQDGAKAWDQYIAPHGVAGSILISPSLAKQKDEDWMQPFLNAVQRKPDAINVHIFQNSIEGVKGVVEHYAKYALPMWITEFACINYQVQPTQYCDQNQTNTLINQAVSLFQSDPRIAAFAISDAYNGPYSALTPNHDGTKLSETGETYLAAVKATKTSNKK</sequence>
<evidence type="ECO:0000313" key="2">
    <source>
        <dbReference type="Proteomes" id="UP000245626"/>
    </source>
</evidence>
<evidence type="ECO:0000313" key="1">
    <source>
        <dbReference type="EMBL" id="PWN49687.1"/>
    </source>
</evidence>
<dbReference type="EMBL" id="KZ820017">
    <property type="protein sequence ID" value="PWN49687.1"/>
    <property type="molecule type" value="Genomic_DNA"/>
</dbReference>
<dbReference type="Proteomes" id="UP000245626">
    <property type="component" value="Unassembled WGS sequence"/>
</dbReference>